<evidence type="ECO:0000313" key="1">
    <source>
        <dbReference type="EMBL" id="MED6219153.1"/>
    </source>
</evidence>
<comment type="caution">
    <text evidence="1">The sequence shown here is derived from an EMBL/GenBank/DDBJ whole genome shotgun (WGS) entry which is preliminary data.</text>
</comment>
<gene>
    <name evidence="1" type="ORF">PIB30_033173</name>
</gene>
<name>A0ABU6ZC79_9FABA</name>
<reference evidence="1 2" key="1">
    <citation type="journal article" date="2023" name="Plants (Basel)">
        <title>Bridging the Gap: Combining Genomics and Transcriptomics Approaches to Understand Stylosanthes scabra, an Orphan Legume from the Brazilian Caatinga.</title>
        <authorList>
            <person name="Ferreira-Neto J.R.C."/>
            <person name="da Silva M.D."/>
            <person name="Binneck E."/>
            <person name="de Melo N.F."/>
            <person name="da Silva R.H."/>
            <person name="de Melo A.L.T.M."/>
            <person name="Pandolfi V."/>
            <person name="Bustamante F.O."/>
            <person name="Brasileiro-Vidal A.C."/>
            <person name="Benko-Iseppon A.M."/>
        </authorList>
    </citation>
    <scope>NUCLEOTIDE SEQUENCE [LARGE SCALE GENOMIC DNA]</scope>
    <source>
        <tissue evidence="1">Leaves</tissue>
    </source>
</reference>
<keyword evidence="2" id="KW-1185">Reference proteome</keyword>
<evidence type="ECO:0000313" key="2">
    <source>
        <dbReference type="Proteomes" id="UP001341840"/>
    </source>
</evidence>
<dbReference type="EMBL" id="JASCZI010272009">
    <property type="protein sequence ID" value="MED6219153.1"/>
    <property type="molecule type" value="Genomic_DNA"/>
</dbReference>
<protein>
    <submittedName>
        <fullName evidence="1">Uncharacterized protein</fullName>
    </submittedName>
</protein>
<sequence>MRAVLWNPCTGFTFQSQQIRCYANFCGFGYDHLSDTYKFCGIPRKLEPPGFENNARIYTFEPNSSWKRIDDIPIDEDLSRADNQKGTYGHFALPDRDSEHYNPWGYTTLCVLRDCLCVCYGWYERSQQHWILWQMKEYGVAQTWTKLAMIPSYYVCPLKRPYILASDVLLLIIYPGIKVVLYNLNDGSLGDFPVIDQFAD</sequence>
<accession>A0ABU6ZC79</accession>
<dbReference type="Proteomes" id="UP001341840">
    <property type="component" value="Unassembled WGS sequence"/>
</dbReference>
<organism evidence="1 2">
    <name type="scientific">Stylosanthes scabra</name>
    <dbReference type="NCBI Taxonomy" id="79078"/>
    <lineage>
        <taxon>Eukaryota</taxon>
        <taxon>Viridiplantae</taxon>
        <taxon>Streptophyta</taxon>
        <taxon>Embryophyta</taxon>
        <taxon>Tracheophyta</taxon>
        <taxon>Spermatophyta</taxon>
        <taxon>Magnoliopsida</taxon>
        <taxon>eudicotyledons</taxon>
        <taxon>Gunneridae</taxon>
        <taxon>Pentapetalae</taxon>
        <taxon>rosids</taxon>
        <taxon>fabids</taxon>
        <taxon>Fabales</taxon>
        <taxon>Fabaceae</taxon>
        <taxon>Papilionoideae</taxon>
        <taxon>50 kb inversion clade</taxon>
        <taxon>dalbergioids sensu lato</taxon>
        <taxon>Dalbergieae</taxon>
        <taxon>Pterocarpus clade</taxon>
        <taxon>Stylosanthes</taxon>
    </lineage>
</organism>
<proteinExistence type="predicted"/>